<dbReference type="Proteomes" id="UP001521116">
    <property type="component" value="Unassembled WGS sequence"/>
</dbReference>
<dbReference type="PANTHER" id="PTHR33112:SF16">
    <property type="entry name" value="HETEROKARYON INCOMPATIBILITY DOMAIN-CONTAINING PROTEIN"/>
    <property type="match status" value="1"/>
</dbReference>
<comment type="caution">
    <text evidence="1">The sequence shown here is derived from an EMBL/GenBank/DDBJ whole genome shotgun (WGS) entry which is preliminary data.</text>
</comment>
<gene>
    <name evidence="1" type="ORF">SLS56_005457</name>
</gene>
<evidence type="ECO:0000313" key="1">
    <source>
        <dbReference type="EMBL" id="KAL1629234.1"/>
    </source>
</evidence>
<dbReference type="PANTHER" id="PTHR33112">
    <property type="entry name" value="DOMAIN PROTEIN, PUTATIVE-RELATED"/>
    <property type="match status" value="1"/>
</dbReference>
<protein>
    <recommendedName>
        <fullName evidence="3">HET domain protein</fullName>
    </recommendedName>
</protein>
<sequence>MLENDRRPIICHDSFTIQDYYWSYTLIKDYSSRELTYPEDRLPGICAIAKMVQQMTGDQYLAGIWRSDLPTALLWQSYGDDRATLSDAVHELNHPSPYIAPSWSWARGKQNVILEIESRQDETSIVEAETFPEDTNNPLGRVKGGYLIIRGKLRQLRGDKKPSLRLVSTHLETKIMFGDELAAIASPDWRNPTDLEDFEHDLCSDTLRGLSMLLLTSQDADEFGLLLLPKGDGHEWVRAGTFQTNGRARNPSGHSLFHDSELRDITLV</sequence>
<evidence type="ECO:0008006" key="3">
    <source>
        <dbReference type="Google" id="ProtNLM"/>
    </source>
</evidence>
<name>A0ABR3STF5_9PEZI</name>
<reference evidence="1 2" key="1">
    <citation type="submission" date="2024-02" db="EMBL/GenBank/DDBJ databases">
        <title>De novo assembly and annotation of 12 fungi associated with fruit tree decline syndrome in Ontario, Canada.</title>
        <authorList>
            <person name="Sulman M."/>
            <person name="Ellouze W."/>
            <person name="Ilyukhin E."/>
        </authorList>
    </citation>
    <scope>NUCLEOTIDE SEQUENCE [LARGE SCALE GENOMIC DNA]</scope>
    <source>
        <strain evidence="1 2">M1-105</strain>
    </source>
</reference>
<organism evidence="1 2">
    <name type="scientific">Neofusicoccum ribis</name>
    <dbReference type="NCBI Taxonomy" id="45134"/>
    <lineage>
        <taxon>Eukaryota</taxon>
        <taxon>Fungi</taxon>
        <taxon>Dikarya</taxon>
        <taxon>Ascomycota</taxon>
        <taxon>Pezizomycotina</taxon>
        <taxon>Dothideomycetes</taxon>
        <taxon>Dothideomycetes incertae sedis</taxon>
        <taxon>Botryosphaeriales</taxon>
        <taxon>Botryosphaeriaceae</taxon>
        <taxon>Neofusicoccum</taxon>
    </lineage>
</organism>
<dbReference type="EMBL" id="JAJVDC020000055">
    <property type="protein sequence ID" value="KAL1629234.1"/>
    <property type="molecule type" value="Genomic_DNA"/>
</dbReference>
<keyword evidence="2" id="KW-1185">Reference proteome</keyword>
<proteinExistence type="predicted"/>
<accession>A0ABR3STF5</accession>
<evidence type="ECO:0000313" key="2">
    <source>
        <dbReference type="Proteomes" id="UP001521116"/>
    </source>
</evidence>